<dbReference type="KEGG" id="alj:G8D99_15340"/>
<evidence type="ECO:0000313" key="3">
    <source>
        <dbReference type="Proteomes" id="UP000501939"/>
    </source>
</evidence>
<evidence type="ECO:0000256" key="1">
    <source>
        <dbReference type="SAM" id="Phobius"/>
    </source>
</evidence>
<dbReference type="EMBL" id="CP049916">
    <property type="protein sequence ID" value="QIO10246.1"/>
    <property type="molecule type" value="Genomic_DNA"/>
</dbReference>
<keyword evidence="1" id="KW-1133">Transmembrane helix</keyword>
<dbReference type="InterPro" id="IPR031596">
    <property type="entry name" value="MaAIMP_sms"/>
</dbReference>
<dbReference type="NCBIfam" id="NF033493">
    <property type="entry name" value="MetS_like_NSS"/>
    <property type="match status" value="1"/>
</dbReference>
<keyword evidence="1" id="KW-0812">Transmembrane</keyword>
<keyword evidence="3" id="KW-1185">Reference proteome</keyword>
<name>A0A6G8S7M4_9GAMM</name>
<dbReference type="Proteomes" id="UP000501939">
    <property type="component" value="Chromosome"/>
</dbReference>
<dbReference type="AlphaFoldDB" id="A0A6G8S7M4"/>
<keyword evidence="1" id="KW-0472">Membrane</keyword>
<accession>A0A6G8S7M4</accession>
<protein>
    <submittedName>
        <fullName evidence="2">Methionine/alanine import family NSS transporter small subunit</fullName>
    </submittedName>
</protein>
<feature type="transmembrane region" description="Helical" evidence="1">
    <location>
        <begin position="6"/>
        <end position="28"/>
    </location>
</feature>
<gene>
    <name evidence="2" type="ORF">G8D99_15340</name>
</gene>
<dbReference type="Pfam" id="PF16951">
    <property type="entry name" value="MaAIMP_sms"/>
    <property type="match status" value="1"/>
</dbReference>
<sequence length="36" mass="3980">MNSQALIMLILSTTLLWGGLILAIMHLAKNPEEVED</sequence>
<evidence type="ECO:0000313" key="2">
    <source>
        <dbReference type="EMBL" id="QIO10246.1"/>
    </source>
</evidence>
<organism evidence="2 3">
    <name type="scientific">Acinetobacter lanii</name>
    <dbReference type="NCBI Taxonomy" id="2715163"/>
    <lineage>
        <taxon>Bacteria</taxon>
        <taxon>Pseudomonadati</taxon>
        <taxon>Pseudomonadota</taxon>
        <taxon>Gammaproteobacteria</taxon>
        <taxon>Moraxellales</taxon>
        <taxon>Moraxellaceae</taxon>
        <taxon>Acinetobacter</taxon>
    </lineage>
</organism>
<reference evidence="2 3" key="1">
    <citation type="submission" date="2020-03" db="EMBL/GenBank/DDBJ databases">
        <authorList>
            <person name="Zhu W."/>
        </authorList>
    </citation>
    <scope>NUCLEOTIDE SEQUENCE [LARGE SCALE GENOMIC DNA]</scope>
    <source>
        <strain evidence="2 3">185</strain>
    </source>
</reference>
<dbReference type="RefSeq" id="WP_166327364.1">
    <property type="nucleotide sequence ID" value="NZ_CP049916.1"/>
</dbReference>
<proteinExistence type="predicted"/>